<feature type="signal peptide" evidence="10">
    <location>
        <begin position="1"/>
        <end position="22"/>
    </location>
</feature>
<dbReference type="InterPro" id="IPR050344">
    <property type="entry name" value="Peptidase_M1_aminopeptidases"/>
</dbReference>
<comment type="catalytic activity">
    <reaction evidence="1">
        <text>Release of an N-terminal amino acid, Xaa-|-Yaa- from a peptide, amide or arylamide. Xaa is preferably Ala, but may be most amino acids including Pro (slow action). When a terminal hydrophobic residue is followed by a prolyl residue, the two may be released as an intact Xaa-Pro dipeptide.</text>
        <dbReference type="EC" id="3.4.11.2"/>
    </reaction>
</comment>
<keyword evidence="5 9" id="KW-0479">Metal-binding</keyword>
<evidence type="ECO:0000256" key="5">
    <source>
        <dbReference type="ARBA" id="ARBA00022723"/>
    </source>
</evidence>
<dbReference type="InterPro" id="IPR034016">
    <property type="entry name" value="M1_APN-typ"/>
</dbReference>
<reference evidence="14 15" key="1">
    <citation type="submission" date="2020-10" db="EMBL/GenBank/DDBJ databases">
        <title>Phylogeny of dyella-like bacteria.</title>
        <authorList>
            <person name="Fu J."/>
        </authorList>
    </citation>
    <scope>NUCLEOTIDE SEQUENCE [LARGE SCALE GENOMIC DNA]</scope>
    <source>
        <strain evidence="14 15">JP1</strain>
    </source>
</reference>
<dbReference type="Gene3D" id="1.10.390.10">
    <property type="entry name" value="Neutral Protease Domain 2"/>
    <property type="match status" value="1"/>
</dbReference>
<dbReference type="Gene3D" id="2.60.40.1910">
    <property type="match status" value="1"/>
</dbReference>
<dbReference type="InterPro" id="IPR024571">
    <property type="entry name" value="ERAP1-like_C_dom"/>
</dbReference>
<name>A0ABW8JKH6_9GAMM</name>
<gene>
    <name evidence="14" type="ORF">ISP15_14955</name>
</gene>
<dbReference type="Gene3D" id="2.60.40.1730">
    <property type="entry name" value="tricorn interacting facor f3 domain"/>
    <property type="match status" value="1"/>
</dbReference>
<evidence type="ECO:0000256" key="7">
    <source>
        <dbReference type="ARBA" id="ARBA00022833"/>
    </source>
</evidence>
<dbReference type="SUPFAM" id="SSF63737">
    <property type="entry name" value="Leukotriene A4 hydrolase N-terminal domain"/>
    <property type="match status" value="1"/>
</dbReference>
<dbReference type="PANTHER" id="PTHR11533">
    <property type="entry name" value="PROTEASE M1 ZINC METALLOPROTEASE"/>
    <property type="match status" value="1"/>
</dbReference>
<keyword evidence="3 9" id="KW-0031">Aminopeptidase</keyword>
<dbReference type="Gene3D" id="1.25.50.20">
    <property type="match status" value="1"/>
</dbReference>
<evidence type="ECO:0000256" key="1">
    <source>
        <dbReference type="ARBA" id="ARBA00000098"/>
    </source>
</evidence>
<dbReference type="EC" id="3.4.11.-" evidence="9"/>
<evidence type="ECO:0000259" key="13">
    <source>
        <dbReference type="Pfam" id="PF17900"/>
    </source>
</evidence>
<proteinExistence type="inferred from homology"/>
<evidence type="ECO:0000259" key="11">
    <source>
        <dbReference type="Pfam" id="PF01433"/>
    </source>
</evidence>
<organism evidence="14 15">
    <name type="scientific">Dyella jejuensis</name>
    <dbReference type="NCBI Taxonomy" id="1432009"/>
    <lineage>
        <taxon>Bacteria</taxon>
        <taxon>Pseudomonadati</taxon>
        <taxon>Pseudomonadota</taxon>
        <taxon>Gammaproteobacteria</taxon>
        <taxon>Lysobacterales</taxon>
        <taxon>Rhodanobacteraceae</taxon>
        <taxon>Dyella</taxon>
    </lineage>
</organism>
<evidence type="ECO:0000256" key="4">
    <source>
        <dbReference type="ARBA" id="ARBA00022670"/>
    </source>
</evidence>
<evidence type="ECO:0000256" key="10">
    <source>
        <dbReference type="SAM" id="SignalP"/>
    </source>
</evidence>
<keyword evidence="15" id="KW-1185">Reference proteome</keyword>
<accession>A0ABW8JKH6</accession>
<feature type="domain" description="Aminopeptidase N-like N-terminal" evidence="13">
    <location>
        <begin position="39"/>
        <end position="218"/>
    </location>
</feature>
<dbReference type="InterPro" id="IPR045357">
    <property type="entry name" value="Aminopeptidase_N-like_N"/>
</dbReference>
<evidence type="ECO:0000256" key="2">
    <source>
        <dbReference type="ARBA" id="ARBA00010136"/>
    </source>
</evidence>
<comment type="similarity">
    <text evidence="2 9">Belongs to the peptidase M1 family.</text>
</comment>
<keyword evidence="6 9" id="KW-0378">Hydrolase</keyword>
<protein>
    <recommendedName>
        <fullName evidence="9">Aminopeptidase</fullName>
        <ecNumber evidence="9">3.4.11.-</ecNumber>
    </recommendedName>
</protein>
<dbReference type="EMBL" id="JADIKJ010000017">
    <property type="protein sequence ID" value="MFK2901637.1"/>
    <property type="molecule type" value="Genomic_DNA"/>
</dbReference>
<feature type="domain" description="ERAP1-like C-terminal" evidence="12">
    <location>
        <begin position="557"/>
        <end position="877"/>
    </location>
</feature>
<comment type="caution">
    <text evidence="14">The sequence shown here is derived from an EMBL/GenBank/DDBJ whole genome shotgun (WGS) entry which is preliminary data.</text>
</comment>
<evidence type="ECO:0000256" key="8">
    <source>
        <dbReference type="ARBA" id="ARBA00023049"/>
    </source>
</evidence>
<dbReference type="Pfam" id="PF11838">
    <property type="entry name" value="ERAP1_C"/>
    <property type="match status" value="1"/>
</dbReference>
<dbReference type="PRINTS" id="PR00756">
    <property type="entry name" value="ALADIPTASE"/>
</dbReference>
<dbReference type="RefSeq" id="WP_404548450.1">
    <property type="nucleotide sequence ID" value="NZ_JADIKJ010000017.1"/>
</dbReference>
<dbReference type="InterPro" id="IPR014782">
    <property type="entry name" value="Peptidase_M1_dom"/>
</dbReference>
<dbReference type="PANTHER" id="PTHR11533:SF174">
    <property type="entry name" value="PUROMYCIN-SENSITIVE AMINOPEPTIDASE-RELATED"/>
    <property type="match status" value="1"/>
</dbReference>
<evidence type="ECO:0000256" key="6">
    <source>
        <dbReference type="ARBA" id="ARBA00022801"/>
    </source>
</evidence>
<dbReference type="SUPFAM" id="SSF55486">
    <property type="entry name" value="Metalloproteases ('zincins'), catalytic domain"/>
    <property type="match status" value="1"/>
</dbReference>
<evidence type="ECO:0000256" key="3">
    <source>
        <dbReference type="ARBA" id="ARBA00022438"/>
    </source>
</evidence>
<feature type="chain" id="PRO_5047464244" description="Aminopeptidase" evidence="10">
    <location>
        <begin position="23"/>
        <end position="894"/>
    </location>
</feature>
<dbReference type="InterPro" id="IPR042097">
    <property type="entry name" value="Aminopeptidase_N-like_N_sf"/>
</dbReference>
<keyword evidence="8 9" id="KW-0482">Metalloprotease</keyword>
<sequence>MQRFIRPLFFTALASCCAGAFAATPNDQAPHGRLPAWAVPQSYQLAFKVDPSQAEFSGVTTIKLDLKQAADHVWLDGADLRVSKVTVTEANGSTHDAKYVAAAPKEGVARVDFGATLKPQQLSLTFTYSAPLNQQLQGLYKVSHAGVPYAMTQMEPISARFAFPGFDEPGFKTPYDLTLTIPSDLTAVANTRQINETAAAPGWKTVAFAQTRPLPTYLVAFAVGPWDIANGPDIAPDDYRSEVLPLRGVAAHGEAHRMQHVLSETPSIIHTLENYYGFGYPFGKLDLLAAPDFAAGAMENPGLVTFRDWLLLLDPDSPAQYVRGSFNVTAHELAHQWTGDTVTLAWWNDIWLNEAFATWMQQKVTMKVHPEYRADLDRVSGAEKAMQNDSLTSARTIRQPITGNGDIQTAFDGITYQKGAAVIGMFEGYVGESTFQKGMRAYIQAHKFGNATASDLVDAIAAAAGQGGTFKHAFDSFLDQSGVPYVQAKLEQKNGKAVLQLSQDRYLPFGSTGNTNRTWGIPVCVRYGATDGVKTSCQMLDQSTGSMVLPDAAAATWVMPNADARGYYRFSLGKQEWAELTRHIGALNDKEQLAYADSIDAGFRKAQWNAGEAMAALKPLTSVATRDVVVAPLDTVEWIYRNEAVTDAQRARVVAWVKDAYLPRMQQLGYQRKPGENSADELLRSELANVLALEFKVPEVRAALLKQGDAALAKQADGHLSLDAANPDLLGMALAVAVQERGKPAVDTLIAELPKTTSPDLRNAMLTGLSAVEDPALADQVRDFALSQQVKVGEMAMILRGSHATPAARNGLWTWFTGHYPQVLARTGSFAGGMLPGLVGGGGCSKAEADRLQAYFAPRLKDISGADRGLAQTREQTLLCAALKSRQDPAAILR</sequence>
<dbReference type="Proteomes" id="UP001620461">
    <property type="component" value="Unassembled WGS sequence"/>
</dbReference>
<feature type="domain" description="Peptidase M1 membrane alanine aminopeptidase" evidence="11">
    <location>
        <begin position="264"/>
        <end position="465"/>
    </location>
</feature>
<evidence type="ECO:0000259" key="12">
    <source>
        <dbReference type="Pfam" id="PF11838"/>
    </source>
</evidence>
<dbReference type="InterPro" id="IPR001930">
    <property type="entry name" value="Peptidase_M1"/>
</dbReference>
<evidence type="ECO:0000313" key="14">
    <source>
        <dbReference type="EMBL" id="MFK2901637.1"/>
    </source>
</evidence>
<keyword evidence="4 9" id="KW-0645">Protease</keyword>
<dbReference type="Pfam" id="PF01433">
    <property type="entry name" value="Peptidase_M1"/>
    <property type="match status" value="1"/>
</dbReference>
<evidence type="ECO:0000313" key="15">
    <source>
        <dbReference type="Proteomes" id="UP001620461"/>
    </source>
</evidence>
<keyword evidence="7 9" id="KW-0862">Zinc</keyword>
<dbReference type="Pfam" id="PF17900">
    <property type="entry name" value="Peptidase_M1_N"/>
    <property type="match status" value="1"/>
</dbReference>
<comment type="cofactor">
    <cofactor evidence="9">
        <name>Zn(2+)</name>
        <dbReference type="ChEBI" id="CHEBI:29105"/>
    </cofactor>
    <text evidence="9">Binds 1 zinc ion per subunit.</text>
</comment>
<evidence type="ECO:0000256" key="9">
    <source>
        <dbReference type="RuleBase" id="RU364040"/>
    </source>
</evidence>
<dbReference type="InterPro" id="IPR027268">
    <property type="entry name" value="Peptidase_M4/M1_CTD_sf"/>
</dbReference>
<keyword evidence="10" id="KW-0732">Signal</keyword>
<dbReference type="CDD" id="cd09601">
    <property type="entry name" value="M1_APN-Q_like"/>
    <property type="match status" value="1"/>
</dbReference>